<dbReference type="EMBL" id="NKCI01000058">
    <property type="protein sequence ID" value="RSL60460.1"/>
    <property type="molecule type" value="Genomic_DNA"/>
</dbReference>
<dbReference type="AlphaFoldDB" id="A0A428Q5B3"/>
<proteinExistence type="predicted"/>
<dbReference type="GO" id="GO:0030010">
    <property type="term" value="P:establishment of cell polarity"/>
    <property type="evidence" value="ECO:0007669"/>
    <property type="project" value="TreeGrafter"/>
</dbReference>
<dbReference type="GO" id="GO:0005634">
    <property type="term" value="C:nucleus"/>
    <property type="evidence" value="ECO:0007669"/>
    <property type="project" value="TreeGrafter"/>
</dbReference>
<dbReference type="SUPFAM" id="SSF54277">
    <property type="entry name" value="CAD &amp; PB1 domains"/>
    <property type="match status" value="1"/>
</dbReference>
<protein>
    <recommendedName>
        <fullName evidence="2">PB1 domain-containing protein</fullName>
    </recommendedName>
</protein>
<evidence type="ECO:0000256" key="1">
    <source>
        <dbReference type="SAM" id="MobiDB-lite"/>
    </source>
</evidence>
<sequence>MPVGYRWVRDDCGRGWSIISGRRATFIALAFFLAKGRVGSSAQVDDEHGGTDIKVPGTPAEGRDQQPRKRHFNHIKTALESFENPRASPLLHESALKYFENPRASPLLPEPAQVKVRVALGSGRYLALIVAFNITYQSLVGQIDANLARYTDTSSRIRNGLLKLRYRDKDGDLVVIEDDEDIEIAFTEWHEAFLPAYPGSKKGKKKATVLALGYDAMMYWKCVLYYS</sequence>
<dbReference type="GO" id="GO:0043332">
    <property type="term" value="C:mating projection tip"/>
    <property type="evidence" value="ECO:0007669"/>
    <property type="project" value="TreeGrafter"/>
</dbReference>
<dbReference type="Pfam" id="PF00564">
    <property type="entry name" value="PB1"/>
    <property type="match status" value="1"/>
</dbReference>
<dbReference type="OrthoDB" id="1594986at2759"/>
<dbReference type="Gene3D" id="3.10.20.90">
    <property type="entry name" value="Phosphatidylinositol 3-kinase Catalytic Subunit, Chain A, domain 1"/>
    <property type="match status" value="1"/>
</dbReference>
<organism evidence="3 4">
    <name type="scientific">Fusarium duplospermum</name>
    <dbReference type="NCBI Taxonomy" id="1325734"/>
    <lineage>
        <taxon>Eukaryota</taxon>
        <taxon>Fungi</taxon>
        <taxon>Dikarya</taxon>
        <taxon>Ascomycota</taxon>
        <taxon>Pezizomycotina</taxon>
        <taxon>Sordariomycetes</taxon>
        <taxon>Hypocreomycetidae</taxon>
        <taxon>Hypocreales</taxon>
        <taxon>Nectriaceae</taxon>
        <taxon>Fusarium</taxon>
        <taxon>Fusarium solani species complex</taxon>
    </lineage>
</organism>
<name>A0A428Q5B3_9HYPO</name>
<feature type="region of interest" description="Disordered" evidence="1">
    <location>
        <begin position="42"/>
        <end position="68"/>
    </location>
</feature>
<dbReference type="GO" id="GO:0005737">
    <property type="term" value="C:cytoplasm"/>
    <property type="evidence" value="ECO:0007669"/>
    <property type="project" value="TreeGrafter"/>
</dbReference>
<evidence type="ECO:0000313" key="3">
    <source>
        <dbReference type="EMBL" id="RSL60460.1"/>
    </source>
</evidence>
<comment type="caution">
    <text evidence="3">The sequence shown here is derived from an EMBL/GenBank/DDBJ whole genome shotgun (WGS) entry which is preliminary data.</text>
</comment>
<evidence type="ECO:0000259" key="2">
    <source>
        <dbReference type="Pfam" id="PF00564"/>
    </source>
</evidence>
<dbReference type="Proteomes" id="UP000288168">
    <property type="component" value="Unassembled WGS sequence"/>
</dbReference>
<dbReference type="PANTHER" id="PTHR47339:SF1">
    <property type="entry name" value="CELL DIVISION CONTROL PROTEIN 24"/>
    <property type="match status" value="1"/>
</dbReference>
<reference evidence="3 4" key="1">
    <citation type="submission" date="2017-06" db="EMBL/GenBank/DDBJ databases">
        <title>Comparative genomic analysis of Ambrosia Fusariam Clade fungi.</title>
        <authorList>
            <person name="Stajich J.E."/>
            <person name="Carrillo J."/>
            <person name="Kijimoto T."/>
            <person name="Eskalen A."/>
            <person name="O'Donnell K."/>
            <person name="Kasson M."/>
        </authorList>
    </citation>
    <scope>NUCLEOTIDE SEQUENCE [LARGE SCALE GENOMIC DNA]</scope>
    <source>
        <strain evidence="3 4">NRRL62584</strain>
    </source>
</reference>
<accession>A0A428Q5B3</accession>
<dbReference type="STRING" id="1325734.A0A428Q5B3"/>
<dbReference type="GO" id="GO:0000935">
    <property type="term" value="C:division septum"/>
    <property type="evidence" value="ECO:0007669"/>
    <property type="project" value="TreeGrafter"/>
</dbReference>
<dbReference type="CDD" id="cd05992">
    <property type="entry name" value="PB1"/>
    <property type="match status" value="1"/>
</dbReference>
<dbReference type="GO" id="GO:0031106">
    <property type="term" value="P:septin ring organization"/>
    <property type="evidence" value="ECO:0007669"/>
    <property type="project" value="TreeGrafter"/>
</dbReference>
<evidence type="ECO:0000313" key="4">
    <source>
        <dbReference type="Proteomes" id="UP000288168"/>
    </source>
</evidence>
<feature type="domain" description="PB1" evidence="2">
    <location>
        <begin position="127"/>
        <end position="190"/>
    </location>
</feature>
<keyword evidence="4" id="KW-1185">Reference proteome</keyword>
<dbReference type="InterPro" id="IPR053026">
    <property type="entry name" value="CDC42_GEF"/>
</dbReference>
<dbReference type="InterPro" id="IPR000270">
    <property type="entry name" value="PB1_dom"/>
</dbReference>
<gene>
    <name evidence="3" type="ORF">CEP54_006784</name>
</gene>
<dbReference type="PANTHER" id="PTHR47339">
    <property type="entry name" value="CELL DIVISION CONTROL PROTEIN 24"/>
    <property type="match status" value="1"/>
</dbReference>